<feature type="domain" description="Major facilitator superfamily (MFS) profile" evidence="6">
    <location>
        <begin position="18"/>
        <end position="400"/>
    </location>
</feature>
<feature type="transmembrane region" description="Helical" evidence="5">
    <location>
        <begin position="310"/>
        <end position="331"/>
    </location>
</feature>
<dbReference type="PANTHER" id="PTHR23523">
    <property type="match status" value="1"/>
</dbReference>
<dbReference type="InterPro" id="IPR036259">
    <property type="entry name" value="MFS_trans_sf"/>
</dbReference>
<dbReference type="Proteomes" id="UP000580718">
    <property type="component" value="Unassembled WGS sequence"/>
</dbReference>
<dbReference type="InterPro" id="IPR052524">
    <property type="entry name" value="MFS_Cyanate_Porter"/>
</dbReference>
<feature type="transmembrane region" description="Helical" evidence="5">
    <location>
        <begin position="143"/>
        <end position="165"/>
    </location>
</feature>
<reference evidence="7 10" key="2">
    <citation type="submission" date="2020-08" db="EMBL/GenBank/DDBJ databases">
        <title>Sequencing the genomes of 1000 actinobacteria strains.</title>
        <authorList>
            <person name="Klenk H.-P."/>
        </authorList>
    </citation>
    <scope>NUCLEOTIDE SEQUENCE [LARGE SCALE GENOMIC DNA]</scope>
    <source>
        <strain evidence="7 10">DSM 16678</strain>
    </source>
</reference>
<dbReference type="OrthoDB" id="5317164at2"/>
<evidence type="ECO:0000256" key="5">
    <source>
        <dbReference type="SAM" id="Phobius"/>
    </source>
</evidence>
<dbReference type="CDD" id="cd17339">
    <property type="entry name" value="MFS_NIMT_CynX_like"/>
    <property type="match status" value="1"/>
</dbReference>
<evidence type="ECO:0000256" key="3">
    <source>
        <dbReference type="ARBA" id="ARBA00022989"/>
    </source>
</evidence>
<feature type="transmembrane region" description="Helical" evidence="5">
    <location>
        <begin position="49"/>
        <end position="74"/>
    </location>
</feature>
<dbReference type="Proteomes" id="UP000247602">
    <property type="component" value="Unassembled WGS sequence"/>
</dbReference>
<comment type="caution">
    <text evidence="8">The sequence shown here is derived from an EMBL/GenBank/DDBJ whole genome shotgun (WGS) entry which is preliminary data.</text>
</comment>
<dbReference type="PROSITE" id="PS50850">
    <property type="entry name" value="MFS"/>
    <property type="match status" value="1"/>
</dbReference>
<dbReference type="SUPFAM" id="SSF103473">
    <property type="entry name" value="MFS general substrate transporter"/>
    <property type="match status" value="1"/>
</dbReference>
<feature type="transmembrane region" description="Helical" evidence="5">
    <location>
        <begin position="86"/>
        <end position="103"/>
    </location>
</feature>
<dbReference type="Gene3D" id="1.20.1250.20">
    <property type="entry name" value="MFS general substrate transporter like domains"/>
    <property type="match status" value="1"/>
</dbReference>
<evidence type="ECO:0000256" key="2">
    <source>
        <dbReference type="ARBA" id="ARBA00022692"/>
    </source>
</evidence>
<feature type="transmembrane region" description="Helical" evidence="5">
    <location>
        <begin position="220"/>
        <end position="242"/>
    </location>
</feature>
<name>A0A323V9K4_9ACTN</name>
<dbReference type="PANTHER" id="PTHR23523:SF2">
    <property type="entry name" value="2-NITROIMIDAZOLE TRANSPORTER"/>
    <property type="match status" value="1"/>
</dbReference>
<organism evidence="8 9">
    <name type="scientific">Modestobacter versicolor</name>
    <dbReference type="NCBI Taxonomy" id="429133"/>
    <lineage>
        <taxon>Bacteria</taxon>
        <taxon>Bacillati</taxon>
        <taxon>Actinomycetota</taxon>
        <taxon>Actinomycetes</taxon>
        <taxon>Geodermatophilales</taxon>
        <taxon>Geodermatophilaceae</taxon>
        <taxon>Modestobacter</taxon>
    </lineage>
</organism>
<feature type="transmembrane region" description="Helical" evidence="5">
    <location>
        <begin position="254"/>
        <end position="274"/>
    </location>
</feature>
<dbReference type="EMBL" id="QKNV01000092">
    <property type="protein sequence ID" value="PZA21395.1"/>
    <property type="molecule type" value="Genomic_DNA"/>
</dbReference>
<keyword evidence="9" id="KW-1185">Reference proteome</keyword>
<dbReference type="InterPro" id="IPR011701">
    <property type="entry name" value="MFS"/>
</dbReference>
<proteinExistence type="predicted"/>
<keyword evidence="3 5" id="KW-1133">Transmembrane helix</keyword>
<evidence type="ECO:0000256" key="1">
    <source>
        <dbReference type="ARBA" id="ARBA00004651"/>
    </source>
</evidence>
<dbReference type="RefSeq" id="WP_110552240.1">
    <property type="nucleotide sequence ID" value="NZ_JACIBU010000001.1"/>
</dbReference>
<keyword evidence="2 5" id="KW-0812">Transmembrane</keyword>
<comment type="subcellular location">
    <subcellularLocation>
        <location evidence="1">Cell membrane</location>
        <topology evidence="1">Multi-pass membrane protein</topology>
    </subcellularLocation>
</comment>
<feature type="transmembrane region" description="Helical" evidence="5">
    <location>
        <begin position="373"/>
        <end position="392"/>
    </location>
</feature>
<feature type="transmembrane region" description="Helical" evidence="5">
    <location>
        <begin position="286"/>
        <end position="304"/>
    </location>
</feature>
<reference evidence="8 9" key="1">
    <citation type="submission" date="2018-06" db="EMBL/GenBank/DDBJ databases">
        <title>Draft genome sequence of Modestobacter versicolor CP153-2.</title>
        <authorList>
            <person name="Gundlapally S.R."/>
        </authorList>
    </citation>
    <scope>NUCLEOTIDE SEQUENCE [LARGE SCALE GENOMIC DNA]</scope>
    <source>
        <strain evidence="8 9">CP153-2</strain>
    </source>
</reference>
<dbReference type="GO" id="GO:0005886">
    <property type="term" value="C:plasma membrane"/>
    <property type="evidence" value="ECO:0007669"/>
    <property type="project" value="UniProtKB-SubCell"/>
</dbReference>
<evidence type="ECO:0000313" key="9">
    <source>
        <dbReference type="Proteomes" id="UP000247602"/>
    </source>
</evidence>
<keyword evidence="4 5" id="KW-0472">Membrane</keyword>
<accession>A0A323V9K4</accession>
<dbReference type="EMBL" id="JACIBU010000001">
    <property type="protein sequence ID" value="MBB3676809.1"/>
    <property type="molecule type" value="Genomic_DNA"/>
</dbReference>
<evidence type="ECO:0000259" key="6">
    <source>
        <dbReference type="PROSITE" id="PS50850"/>
    </source>
</evidence>
<gene>
    <name evidence="8" type="ORF">DMO24_10500</name>
    <name evidence="7" type="ORF">FHX36_002544</name>
</gene>
<dbReference type="Pfam" id="PF07690">
    <property type="entry name" value="MFS_1"/>
    <property type="match status" value="1"/>
</dbReference>
<sequence>MTGDTATRARGLRTPRSGLLLAGVLLIAANLRAGITSVGPVVEDIRADLSIGGAAASLLISLPLVAFAVVSPLAPALARRIGIERSLGAALALLAAATVVRSLPSTVALWAGTAVLGTAVAVINVVLPSLVKRDHPGRVGQVTGLYSSVQGAAAALASGLAVPLAGTAQHGWRLALGIWAGLALVALAVFLPQLRRRSVPPGPGSPGAPVVHRSPWRTALGWQVTVFMGAQSTIYFTLIAWWPSVEQAEGVPAAAAGWHLFAMQVAGLLANLVTARLIPRRADQRLLILAATGLFAVAVVGQLAAPGASLLWIVLAGAAGGSCIVLALSLFGLRTRDHHQAAALSGMAQSVGYAMAAAGPFLLGALHDATGSWTAPLVVLLGVLVVQAAAGVQAGRARVL</sequence>
<evidence type="ECO:0000256" key="4">
    <source>
        <dbReference type="ARBA" id="ARBA00023136"/>
    </source>
</evidence>
<evidence type="ECO:0000313" key="8">
    <source>
        <dbReference type="EMBL" id="PZA21395.1"/>
    </source>
</evidence>
<dbReference type="AlphaFoldDB" id="A0A323V9K4"/>
<feature type="transmembrane region" description="Helical" evidence="5">
    <location>
        <begin position="109"/>
        <end position="131"/>
    </location>
</feature>
<dbReference type="GO" id="GO:0022857">
    <property type="term" value="F:transmembrane transporter activity"/>
    <property type="evidence" value="ECO:0007669"/>
    <property type="project" value="InterPro"/>
</dbReference>
<evidence type="ECO:0000313" key="10">
    <source>
        <dbReference type="Proteomes" id="UP000580718"/>
    </source>
</evidence>
<protein>
    <submittedName>
        <fullName evidence="7 8">MFS transporter</fullName>
    </submittedName>
</protein>
<feature type="transmembrane region" description="Helical" evidence="5">
    <location>
        <begin position="343"/>
        <end position="367"/>
    </location>
</feature>
<feature type="transmembrane region" description="Helical" evidence="5">
    <location>
        <begin position="171"/>
        <end position="191"/>
    </location>
</feature>
<dbReference type="InterPro" id="IPR020846">
    <property type="entry name" value="MFS_dom"/>
</dbReference>
<evidence type="ECO:0000313" key="7">
    <source>
        <dbReference type="EMBL" id="MBB3676809.1"/>
    </source>
</evidence>